<comment type="caution">
    <text evidence="1">The sequence shown here is derived from an EMBL/GenBank/DDBJ whole genome shotgun (WGS) entry which is preliminary data.</text>
</comment>
<dbReference type="AlphaFoldDB" id="A0A4S8QFC5"/>
<proteinExistence type="predicted"/>
<protein>
    <submittedName>
        <fullName evidence="1">Uncharacterized protein</fullName>
    </submittedName>
</protein>
<sequence>MCDLETLQGNDTGRVPTLEGRPVSVAKARLLACEGSVIPMVFDFATGEVVDLGRAERLPNTALRRKLEAEQAGGCAWHD</sequence>
<name>A0A4S8QFC5_9ACTN</name>
<evidence type="ECO:0000313" key="2">
    <source>
        <dbReference type="Proteomes" id="UP000308760"/>
    </source>
</evidence>
<feature type="non-terminal residue" evidence="1">
    <location>
        <position position="79"/>
    </location>
</feature>
<accession>A0A4S8QFC5</accession>
<organism evidence="1 2">
    <name type="scientific">Glycomyces buryatensis</name>
    <dbReference type="NCBI Taxonomy" id="2570927"/>
    <lineage>
        <taxon>Bacteria</taxon>
        <taxon>Bacillati</taxon>
        <taxon>Actinomycetota</taxon>
        <taxon>Actinomycetes</taxon>
        <taxon>Glycomycetales</taxon>
        <taxon>Glycomycetaceae</taxon>
        <taxon>Glycomyces</taxon>
    </lineage>
</organism>
<keyword evidence="2" id="KW-1185">Reference proteome</keyword>
<dbReference type="EMBL" id="STGY01000038">
    <property type="protein sequence ID" value="THV41832.1"/>
    <property type="molecule type" value="Genomic_DNA"/>
</dbReference>
<evidence type="ECO:0000313" key="1">
    <source>
        <dbReference type="EMBL" id="THV41832.1"/>
    </source>
</evidence>
<reference evidence="2" key="1">
    <citation type="submission" date="2019-04" db="EMBL/GenBank/DDBJ databases">
        <title>Nocardioides xinjiangensis sp. nov.</title>
        <authorList>
            <person name="Liu S."/>
        </authorList>
    </citation>
    <scope>NUCLEOTIDE SEQUENCE [LARGE SCALE GENOMIC DNA]</scope>
    <source>
        <strain evidence="2">18</strain>
    </source>
</reference>
<reference evidence="1 2" key="2">
    <citation type="submission" date="2019-05" db="EMBL/GenBank/DDBJ databases">
        <title>Glycomyces buryatensis sp. nov.</title>
        <authorList>
            <person name="Nikitina E."/>
        </authorList>
    </citation>
    <scope>NUCLEOTIDE SEQUENCE [LARGE SCALE GENOMIC DNA]</scope>
    <source>
        <strain evidence="1 2">18</strain>
    </source>
</reference>
<dbReference type="Proteomes" id="UP000308760">
    <property type="component" value="Unassembled WGS sequence"/>
</dbReference>
<gene>
    <name evidence="1" type="ORF">FAB82_09495</name>
</gene>